<protein>
    <submittedName>
        <fullName evidence="1">Uncharacterized protein</fullName>
    </submittedName>
</protein>
<accession>A0A976XID2</accession>
<reference evidence="1" key="1">
    <citation type="submission" date="2022-07" db="EMBL/GenBank/DDBJ databases">
        <title>Evaluation of T. orientalis genome assembly methods using nanopore sequencing and analysis of variation between genomes.</title>
        <authorList>
            <person name="Yam J."/>
            <person name="Micallef M.L."/>
            <person name="Liu M."/>
            <person name="Djordjevic S.P."/>
            <person name="Bogema D.R."/>
            <person name="Jenkins C."/>
        </authorList>
    </citation>
    <scope>NUCLEOTIDE SEQUENCE</scope>
    <source>
        <strain evidence="1">Goon Nure</strain>
    </source>
</reference>
<dbReference type="Proteomes" id="UP000244811">
    <property type="component" value="Chromosome 1"/>
</dbReference>
<name>A0A976XID2_THEOR</name>
<dbReference type="AlphaFoldDB" id="A0A976XID2"/>
<organism evidence="1 2">
    <name type="scientific">Theileria orientalis</name>
    <dbReference type="NCBI Taxonomy" id="68886"/>
    <lineage>
        <taxon>Eukaryota</taxon>
        <taxon>Sar</taxon>
        <taxon>Alveolata</taxon>
        <taxon>Apicomplexa</taxon>
        <taxon>Aconoidasida</taxon>
        <taxon>Piroplasmida</taxon>
        <taxon>Theileriidae</taxon>
        <taxon>Theileria</taxon>
    </lineage>
</organism>
<gene>
    <name evidence="1" type="ORF">MACK_003337</name>
</gene>
<evidence type="ECO:0000313" key="1">
    <source>
        <dbReference type="EMBL" id="UVC49499.1"/>
    </source>
</evidence>
<proteinExistence type="predicted"/>
<sequence>MTRKEALDRFSSMEGGKIFRIDSVSFAPKIEYSDSSEITSKAISLLNNYIRMDRLRYLRFKEKKE</sequence>
<dbReference type="EMBL" id="CP056069">
    <property type="protein sequence ID" value="UVC49499.1"/>
    <property type="molecule type" value="Genomic_DNA"/>
</dbReference>
<evidence type="ECO:0000313" key="2">
    <source>
        <dbReference type="Proteomes" id="UP000244811"/>
    </source>
</evidence>